<evidence type="ECO:0000313" key="5">
    <source>
        <dbReference type="Proteomes" id="UP000245999"/>
    </source>
</evidence>
<dbReference type="NCBIfam" id="NF033707">
    <property type="entry name" value="T9SS_sortase"/>
    <property type="match status" value="1"/>
</dbReference>
<dbReference type="CDD" id="cd02258">
    <property type="entry name" value="Peptidase_C25_N"/>
    <property type="match status" value="1"/>
</dbReference>
<evidence type="ECO:0000256" key="1">
    <source>
        <dbReference type="ARBA" id="ARBA00022729"/>
    </source>
</evidence>
<dbReference type="RefSeq" id="WP_109657702.1">
    <property type="nucleotide sequence ID" value="NZ_CP029145.1"/>
</dbReference>
<dbReference type="InterPro" id="IPR026444">
    <property type="entry name" value="Secre_tail"/>
</dbReference>
<proteinExistence type="predicted"/>
<dbReference type="KEGG" id="hnv:DDQ68_18935"/>
<dbReference type="Pfam" id="PF01364">
    <property type="entry name" value="Peptidase_C25"/>
    <property type="match status" value="1"/>
</dbReference>
<dbReference type="NCBIfam" id="TIGR04183">
    <property type="entry name" value="Por_Secre_tail"/>
    <property type="match status" value="1"/>
</dbReference>
<sequence>MPRFFLLLLLVGLGWTAPPAARAQGPATAHVVLRWGGYAEVPSRTGRAQQRVPTFAGAYAAFDEQIGVFSQRLTGDVRQGELLNPVYEAFSAADAKLLDASKLPAAPEVQLSTGTEAKLPVTRFSLRPARRNPQTGQPERLVSFDFSYSLAEPRAARGGSGGTARAHAAHSVLAAGDWYKLGVPTNGVYKIDQATLKTLGFNPATTDPKALRLYGNAAGLLPQPNLTYRPDDLVENAVRFVGNADNSFDADEYLLFYAPGPHTWYAENGRFRHRNNFYCDTAYYFLTTQAAARAPQRVATAGAPGTAATRTVSTFDERAFYEHDLVNLLRSGRQWLGESFSPQSVLTRTVDFPASLPDLVPGSTAQVTLVLAATDLSGSQFTAMLNGAAIGTVQVAPVNGQAYYAVANVATPTLPVVLPAAPAANLSVGLTFNSLSGTGVGYLDYLEINAQRRLTLSGPALEFRSLASVGPGAVTRFALAGTTAATAVWDVTNPRHAVAQALDAAGTFAAATDTLREYVAFQPDGAFAKPRTFGKVPNQDLHALDGSYDLVIVTYPAFREQANRLADHRRTHDGLKVAVATTKEVYNEFGSGGQDATAIRDFMKQVYDRAPAGKLQYLLLFGDASFDYKSSPYNDKSQEPAWWASRAPFRSDADFDRANQNYVPTYESRESLTAFYGSTVTYSSEDYYALLDDNEGELSENPTGTEVQDVGVGRLPVRAPKGSPANADNARLMVDKLIAYDAPASFGKWRNRLSLWADDGNGDLFVGGGSEPLAAGIQANYPAYNVHKVYLDLYPQVSGAAGLRSPEMNKAVDESFEGGSLLINYLGHGGPTGLSNDQIFTNATALALRNSVKLAFMVTGTCDLSTYDNPDFTSAGEQVLTDNANGGGAIGLFTTTRVVEAGQNYGLNAAFYNNVFQPLPSGKMPAMGTVTMLAKNAYPGPGQASVLNNRNYTLLGDPSMTLAYPQQTVQLDSLNKQYVGGGAAPPTLQALSPVRLHGRVLNAGALNSGFNGTAQVTVYDKPATVLTLGNKVANNAADGPRPVQVQESVIYSGQATVTNGQFSLRFVVPRDISYNVGPGKVSLYAFSPSADGGKGTDATGRLAAPVGGAATGTARDTVPPAVALFMDSETFAFGGLTGQNTTLLANLSDNSGINTTGAGIGHEITAVLDGNAAGLTVLNDAYVGKVDNFRSGQVKYLYKNLAVGPHTLKLKAWDTYNNSTEREIEFVVARTEQLALSHVLNYPNPFASATTFHFDQNREGDDLDVQVQIFTVSGRLVRTLTATVVNSEPHQKSISWDGRDEFNDQLARGVYVYRVNVRAQRDHATASKFEKLVILN</sequence>
<keyword evidence="5" id="KW-1185">Reference proteome</keyword>
<accession>A0A2Z3H0Z8</accession>
<dbReference type="OrthoDB" id="9809780at2"/>
<dbReference type="GO" id="GO:0008234">
    <property type="term" value="F:cysteine-type peptidase activity"/>
    <property type="evidence" value="ECO:0007669"/>
    <property type="project" value="InterPro"/>
</dbReference>
<feature type="chain" id="PRO_5016461645" description="Gingipain domain-containing protein" evidence="2">
    <location>
        <begin position="24"/>
        <end position="1336"/>
    </location>
</feature>
<dbReference type="SUPFAM" id="SSF52129">
    <property type="entry name" value="Caspase-like"/>
    <property type="match status" value="1"/>
</dbReference>
<organism evidence="4 5">
    <name type="scientific">Hymenobacter nivis</name>
    <dbReference type="NCBI Taxonomy" id="1850093"/>
    <lineage>
        <taxon>Bacteria</taxon>
        <taxon>Pseudomonadati</taxon>
        <taxon>Bacteroidota</taxon>
        <taxon>Cytophagia</taxon>
        <taxon>Cytophagales</taxon>
        <taxon>Hymenobacteraceae</taxon>
        <taxon>Hymenobacter</taxon>
    </lineage>
</organism>
<evidence type="ECO:0000259" key="3">
    <source>
        <dbReference type="Pfam" id="PF01364"/>
    </source>
</evidence>
<dbReference type="InterPro" id="IPR029030">
    <property type="entry name" value="Caspase-like_dom_sf"/>
</dbReference>
<name>A0A2Z3H0Z8_9BACT</name>
<dbReference type="Proteomes" id="UP000245999">
    <property type="component" value="Chromosome"/>
</dbReference>
<dbReference type="GO" id="GO:0006508">
    <property type="term" value="P:proteolysis"/>
    <property type="evidence" value="ECO:0007669"/>
    <property type="project" value="InterPro"/>
</dbReference>
<gene>
    <name evidence="4" type="ORF">DDQ68_18935</name>
</gene>
<dbReference type="InterPro" id="IPR029031">
    <property type="entry name" value="Gingipain_N_sf"/>
</dbReference>
<dbReference type="EMBL" id="CP029145">
    <property type="protein sequence ID" value="AWM34670.1"/>
    <property type="molecule type" value="Genomic_DNA"/>
</dbReference>
<dbReference type="Gene3D" id="3.40.50.10390">
    <property type="entry name" value="Gingipain r, domain 1"/>
    <property type="match status" value="1"/>
</dbReference>
<feature type="signal peptide" evidence="2">
    <location>
        <begin position="1"/>
        <end position="23"/>
    </location>
</feature>
<protein>
    <recommendedName>
        <fullName evidence="3">Gingipain domain-containing protein</fullName>
    </recommendedName>
</protein>
<dbReference type="InterPro" id="IPR001769">
    <property type="entry name" value="Gingipain"/>
</dbReference>
<evidence type="ECO:0000256" key="2">
    <source>
        <dbReference type="SAM" id="SignalP"/>
    </source>
</evidence>
<dbReference type="Gene3D" id="2.60.40.4070">
    <property type="match status" value="1"/>
</dbReference>
<keyword evidence="1 2" id="KW-0732">Signal</keyword>
<dbReference type="Gene3D" id="3.40.50.1460">
    <property type="match status" value="1"/>
</dbReference>
<evidence type="ECO:0000313" key="4">
    <source>
        <dbReference type="EMBL" id="AWM34670.1"/>
    </source>
</evidence>
<feature type="domain" description="Gingipain" evidence="3">
    <location>
        <begin position="551"/>
        <end position="962"/>
    </location>
</feature>
<reference evidence="5" key="1">
    <citation type="submission" date="2018-04" db="EMBL/GenBank/DDBJ databases">
        <title>Complete genome of Antarctic heterotrophic bacterium Hymenobacter nivis.</title>
        <authorList>
            <person name="Terashima M."/>
        </authorList>
    </citation>
    <scope>NUCLEOTIDE SEQUENCE [LARGE SCALE GENOMIC DNA]</scope>
    <source>
        <strain evidence="5">NBRC 111535</strain>
    </source>
</reference>